<evidence type="ECO:0000313" key="2">
    <source>
        <dbReference type="Proteomes" id="UP000001311"/>
    </source>
</evidence>
<dbReference type="Gene3D" id="3.40.30.10">
    <property type="entry name" value="Glutaredoxin"/>
    <property type="match status" value="1"/>
</dbReference>
<dbReference type="Pfam" id="PF09673">
    <property type="entry name" value="TrbC_Ftype"/>
    <property type="match status" value="1"/>
</dbReference>
<dbReference type="KEGG" id="rms:RMA_0727"/>
<name>A8F1T9_RICM5</name>
<protein>
    <submittedName>
        <fullName evidence="1">Conjugative transfer protein TrbC</fullName>
    </submittedName>
</protein>
<dbReference type="InterPro" id="IPR036249">
    <property type="entry name" value="Thioredoxin-like_sf"/>
</dbReference>
<dbReference type="EMBL" id="CP000683">
    <property type="protein sequence ID" value="ABV84875.1"/>
    <property type="molecule type" value="Genomic_DNA"/>
</dbReference>
<proteinExistence type="predicted"/>
<dbReference type="Proteomes" id="UP000001311">
    <property type="component" value="Chromosome"/>
</dbReference>
<dbReference type="SUPFAM" id="SSF52833">
    <property type="entry name" value="Thioredoxin-like"/>
    <property type="match status" value="1"/>
</dbReference>
<evidence type="ECO:0000313" key="1">
    <source>
        <dbReference type="EMBL" id="ABV84875.1"/>
    </source>
</evidence>
<accession>A8F1T9</accession>
<reference evidence="1 2" key="1">
    <citation type="journal article" date="2007" name="Genome Res.">
        <title>Lateral gene transfer between obligate intracellular bacteria: evidence from the Rickettsia massiliae genome.</title>
        <authorList>
            <person name="Blanc G."/>
            <person name="Ogata H."/>
            <person name="Robert C."/>
            <person name="Audic S."/>
            <person name="Claverie J.-M."/>
            <person name="Raoult D."/>
        </authorList>
    </citation>
    <scope>NUCLEOTIDE SEQUENCE [LARGE SCALE GENOMIC DNA]</scope>
    <source>
        <strain evidence="2">Mtu5</strain>
    </source>
</reference>
<keyword evidence="2" id="KW-1185">Reference proteome</keyword>
<sequence length="155" mass="17535">MLFILICKIFIKLRSMQFNLKIIILTSLLILGSTNVLAEQEELLQEIIQPKTYNQIYIFVSLSMPDSALKSYYIEAEQAGARLVIRGLKNSSFLDTKAKADEINISFDIDPNLFEEYQITSVPAIIVNSEGKGVKRLTGHISLHDALEIMNKENL</sequence>
<dbReference type="AlphaFoldDB" id="A8F1T9"/>
<dbReference type="NCBIfam" id="TIGR02742">
    <property type="entry name" value="TrbC_Ftype"/>
    <property type="match status" value="1"/>
</dbReference>
<dbReference type="InterPro" id="IPR019106">
    <property type="entry name" value="T4SS_TrbC"/>
</dbReference>
<dbReference type="InterPro" id="IPR014113">
    <property type="entry name" value="T4SS_TrbC_subgr"/>
</dbReference>
<dbReference type="HOGENOM" id="CLU_142872_0_0_5"/>
<organism evidence="1 2">
    <name type="scientific">Rickettsia massiliae (strain Mtu5)</name>
    <dbReference type="NCBI Taxonomy" id="416276"/>
    <lineage>
        <taxon>Bacteria</taxon>
        <taxon>Pseudomonadati</taxon>
        <taxon>Pseudomonadota</taxon>
        <taxon>Alphaproteobacteria</taxon>
        <taxon>Rickettsiales</taxon>
        <taxon>Rickettsiaceae</taxon>
        <taxon>Rickettsieae</taxon>
        <taxon>Rickettsia</taxon>
        <taxon>spotted fever group</taxon>
    </lineage>
</organism>
<gene>
    <name evidence="1" type="primary">trbC</name>
    <name evidence="1" type="ordered locus">RMA_0727</name>
</gene>